<dbReference type="Proteomes" id="UP000308600">
    <property type="component" value="Unassembled WGS sequence"/>
</dbReference>
<gene>
    <name evidence="1" type="ORF">BDN72DRAFT_96930</name>
</gene>
<dbReference type="EMBL" id="ML208376">
    <property type="protein sequence ID" value="TFK67430.1"/>
    <property type="molecule type" value="Genomic_DNA"/>
</dbReference>
<sequence length="503" mass="56933">MTLGSIEEDRQDGRVVSDQLANLKARRSALLQELAQVESIISELEGSKRVPVLSYDVLSTVFSVVNPGCEVTVSQVCRLWREAALSLPKLWSVIKGDQPSGRFCYPDAIKTYLTRSQTHLLDIYWDERYHDDDGFQIFLPHVSRCRSLFVNFVGIDEAVQLNDWLIDAPNLRMVSICYAYDRISNSRPDINIPQSLVLQAGQPPFALSPLLKSIHLESFAIPRFLTVLPPAISTIHLQISNPARKLDTVIPPSYVRSLFSIPTLENLSLYGSFVNNWYPHPTSLPEIHSNIRHLRYFGTPNRFEAFTSNVLMSGLRSLSLCGGFRIRGPSTPGYAFPFSTIESLELFNCEQLDLSTGFGPLFDLFPQLRHLTLIGSSLITKFVQCIQHACWRRLSTLSFPSHLDTPTLVDTFFVILSYNPEILENGFPKVFISSTAFEDIKMFGPQFTMDGLWVWRGDGRWPPDSNYGCPNMVEWGCSAAESVFREECLLSPGIRNTRFRMVE</sequence>
<evidence type="ECO:0000313" key="2">
    <source>
        <dbReference type="Proteomes" id="UP000308600"/>
    </source>
</evidence>
<protein>
    <submittedName>
        <fullName evidence="1">Uncharacterized protein</fullName>
    </submittedName>
</protein>
<evidence type="ECO:0000313" key="1">
    <source>
        <dbReference type="EMBL" id="TFK67430.1"/>
    </source>
</evidence>
<organism evidence="1 2">
    <name type="scientific">Pluteus cervinus</name>
    <dbReference type="NCBI Taxonomy" id="181527"/>
    <lineage>
        <taxon>Eukaryota</taxon>
        <taxon>Fungi</taxon>
        <taxon>Dikarya</taxon>
        <taxon>Basidiomycota</taxon>
        <taxon>Agaricomycotina</taxon>
        <taxon>Agaricomycetes</taxon>
        <taxon>Agaricomycetidae</taxon>
        <taxon>Agaricales</taxon>
        <taxon>Pluteineae</taxon>
        <taxon>Pluteaceae</taxon>
        <taxon>Pluteus</taxon>
    </lineage>
</organism>
<keyword evidence="2" id="KW-1185">Reference proteome</keyword>
<reference evidence="1 2" key="1">
    <citation type="journal article" date="2019" name="Nat. Ecol. Evol.">
        <title>Megaphylogeny resolves global patterns of mushroom evolution.</title>
        <authorList>
            <person name="Varga T."/>
            <person name="Krizsan K."/>
            <person name="Foldi C."/>
            <person name="Dima B."/>
            <person name="Sanchez-Garcia M."/>
            <person name="Sanchez-Ramirez S."/>
            <person name="Szollosi G.J."/>
            <person name="Szarkandi J.G."/>
            <person name="Papp V."/>
            <person name="Albert L."/>
            <person name="Andreopoulos W."/>
            <person name="Angelini C."/>
            <person name="Antonin V."/>
            <person name="Barry K.W."/>
            <person name="Bougher N.L."/>
            <person name="Buchanan P."/>
            <person name="Buyck B."/>
            <person name="Bense V."/>
            <person name="Catcheside P."/>
            <person name="Chovatia M."/>
            <person name="Cooper J."/>
            <person name="Damon W."/>
            <person name="Desjardin D."/>
            <person name="Finy P."/>
            <person name="Geml J."/>
            <person name="Haridas S."/>
            <person name="Hughes K."/>
            <person name="Justo A."/>
            <person name="Karasinski D."/>
            <person name="Kautmanova I."/>
            <person name="Kiss B."/>
            <person name="Kocsube S."/>
            <person name="Kotiranta H."/>
            <person name="LaButti K.M."/>
            <person name="Lechner B.E."/>
            <person name="Liimatainen K."/>
            <person name="Lipzen A."/>
            <person name="Lukacs Z."/>
            <person name="Mihaltcheva S."/>
            <person name="Morgado L.N."/>
            <person name="Niskanen T."/>
            <person name="Noordeloos M.E."/>
            <person name="Ohm R.A."/>
            <person name="Ortiz-Santana B."/>
            <person name="Ovrebo C."/>
            <person name="Racz N."/>
            <person name="Riley R."/>
            <person name="Savchenko A."/>
            <person name="Shiryaev A."/>
            <person name="Soop K."/>
            <person name="Spirin V."/>
            <person name="Szebenyi C."/>
            <person name="Tomsovsky M."/>
            <person name="Tulloss R.E."/>
            <person name="Uehling J."/>
            <person name="Grigoriev I.V."/>
            <person name="Vagvolgyi C."/>
            <person name="Papp T."/>
            <person name="Martin F.M."/>
            <person name="Miettinen O."/>
            <person name="Hibbett D.S."/>
            <person name="Nagy L.G."/>
        </authorList>
    </citation>
    <scope>NUCLEOTIDE SEQUENCE [LARGE SCALE GENOMIC DNA]</scope>
    <source>
        <strain evidence="1 2">NL-1719</strain>
    </source>
</reference>
<name>A0ACD3APJ1_9AGAR</name>
<accession>A0ACD3APJ1</accession>
<proteinExistence type="predicted"/>